<accession>A0A3L6L2X6</accession>
<feature type="compositionally biased region" description="Gly residues" evidence="1">
    <location>
        <begin position="962"/>
        <end position="971"/>
    </location>
</feature>
<feature type="region of interest" description="Disordered" evidence="1">
    <location>
        <begin position="1069"/>
        <end position="1093"/>
    </location>
</feature>
<comment type="caution">
    <text evidence="2">The sequence shown here is derived from an EMBL/GenBank/DDBJ whole genome shotgun (WGS) entry which is preliminary data.</text>
</comment>
<dbReference type="Proteomes" id="UP000266743">
    <property type="component" value="Chromosome 9"/>
</dbReference>
<reference evidence="2 3" key="1">
    <citation type="submission" date="2018-09" db="EMBL/GenBank/DDBJ databases">
        <title>whole genome sequence of T. equiperdum IVM-t1 strain.</title>
        <authorList>
            <person name="Suganuma K."/>
        </authorList>
    </citation>
    <scope>NUCLEOTIDE SEQUENCE [LARGE SCALE GENOMIC DNA]</scope>
    <source>
        <strain evidence="2 3">IVM-t1</strain>
    </source>
</reference>
<protein>
    <submittedName>
        <fullName evidence="2">Uncharacterized protein</fullName>
    </submittedName>
</protein>
<gene>
    <name evidence="2" type="ORF">DPX39_090013700</name>
</gene>
<organism evidence="2 3">
    <name type="scientific">Trypanosoma brucei equiperdum</name>
    <dbReference type="NCBI Taxonomy" id="630700"/>
    <lineage>
        <taxon>Eukaryota</taxon>
        <taxon>Discoba</taxon>
        <taxon>Euglenozoa</taxon>
        <taxon>Kinetoplastea</taxon>
        <taxon>Metakinetoplastina</taxon>
        <taxon>Trypanosomatida</taxon>
        <taxon>Trypanosomatidae</taxon>
        <taxon>Trypanosoma</taxon>
    </lineage>
</organism>
<feature type="compositionally biased region" description="Basic and acidic residues" evidence="1">
    <location>
        <begin position="919"/>
        <end position="940"/>
    </location>
</feature>
<dbReference type="EMBL" id="QSBY01000009">
    <property type="protein sequence ID" value="RHW70061.1"/>
    <property type="molecule type" value="Genomic_DNA"/>
</dbReference>
<feature type="region of interest" description="Disordered" evidence="1">
    <location>
        <begin position="640"/>
        <end position="659"/>
    </location>
</feature>
<name>A0A3L6L2X6_9TRYP</name>
<evidence type="ECO:0000256" key="1">
    <source>
        <dbReference type="SAM" id="MobiDB-lite"/>
    </source>
</evidence>
<proteinExistence type="predicted"/>
<feature type="region of interest" description="Disordered" evidence="1">
    <location>
        <begin position="954"/>
        <end position="973"/>
    </location>
</feature>
<feature type="compositionally biased region" description="Low complexity" evidence="1">
    <location>
        <begin position="722"/>
        <end position="742"/>
    </location>
</feature>
<evidence type="ECO:0000313" key="3">
    <source>
        <dbReference type="Proteomes" id="UP000266743"/>
    </source>
</evidence>
<feature type="region of interest" description="Disordered" evidence="1">
    <location>
        <begin position="895"/>
        <end position="948"/>
    </location>
</feature>
<evidence type="ECO:0000313" key="2">
    <source>
        <dbReference type="EMBL" id="RHW70061.1"/>
    </source>
</evidence>
<feature type="region of interest" description="Disordered" evidence="1">
    <location>
        <begin position="666"/>
        <end position="754"/>
    </location>
</feature>
<sequence>MAQCFGSDYVLGKAKPSDEERWNLLERVYADYEEMNAQQQEIAARKRELDMEFYDGNIEKIEEALHFNENRRGSREGDWDTYEKVEHIVKKFVYCRAGRVFKASEVQEVLEERIRLLGDIEASQKQRITALETTLSSVQSELAEATRLLCMSEARAKALKAECVANTMKARQLQRVCDGLRGSGKKDESEVFRDMRLLIEANRQMEKDCQKLRVALNMGPVSAKKQKTVKAAQRVRARPVVAHSMSNSRNGSMVETLLTHTEKVGELKSEETLEANIESKADVVTDASQKQTKTLPQLTALTGDAEKSVSAAQSAVRADDGAPASVENSLVVCGGNGLCEVSLEGKPGEETLKFMSQPNITGSFPDLDQSQRDVSVSRTMSSKAIYKLERIQERASTLVEQVPLSDALMRAFIKCEKLQELMEWEVGRSMAMLDYDANVSHKHVSFHSACVGASKKFSQDASCGEERDMSMVFSGREVAGMPGESLNTSNSHLSPAAGASRTAVLQGSGVSPMSTLIGNQTSFFATTQDATRTLTSLSGDLGHPLHSLMGQVLPNGLLTASQNSGYTEMSSAAARELAETGGGNVDFNDPGMPIQGMETSYKNGLLPHQAAVVLSTRKNLAVEDVGGLSTRIRTAALSGSDVSGASEGGWNQVGSREGSECSQLVYSSEDGDSDSETHHLGRWVDSPSQLSDEAPFEGVGVENANTRAKKYSARGSDRSNISFAGSRRSAHRSAASRLTSAATKGRTRNSTVSLATEQRLSARTKRRAARGGVKVNSAFRALSKEVSTLRDACHNMINEMNEMFDVMGKCVDALEKHSGTGQQVAATRTKQALSAVVKEVVKGVAEQEVLDRLGKQGIVLERHPESPNLTDEQWMQNRLYDAIMKSTSEHVDRALVQKGERPSKSLCGSRRSSLSALDQKQEGQERQRERERQRWQKQEEQCQGQDRLWKQGREQWQREGRGGGGGGGGGQWWEREEHMHASEPENVQRRLADLGKRRTPRQSGTNQGDSHFFSYPFRGDNELEDGSYTLWPSDPTPPTGVDTGVWEEPLEAMRREMWRLAGHPCVDSGDGNTEQNPRPLHAHMSKGGGGGGRERFSSWTVAGDAMFCAPLAEEGDRKYQPPVPYKTGPGFLVPRLRLGCARLGATHGAVRSNSCEEILEYLRRLQPPEYSRDLACLTPRVFRYDFGSTVSDARRNVREGVSQVKHHLQSALFNQGFSSEILPYATAARRLQHGGALPTWMREAVVMLRREEKDRNQKMAKLIFQKVATNIRTRSILKRVCRGSAFAAYLVVMWEKWMGGWEKRCEALRHTQKESLGRVMDMVVNGFNVVPQQLRGPLETQESPWVDARRTLKGASSYHFRDARIPSKDK</sequence>